<sequence>MLPISQLSASNLAPGDISFSVSLTELLALVGAFLSEGTLKGKSGPLQLFVAPEIALSVKCRGPSGIDYGSFDVTLVQSTANGEQLDLEPREQPPGRRPPPRVQRNRSQVSTAPRHSTGRRSSTSPRPSAPSSGAPEAESMGSSQMAYETPDPLTPVSRSRGTDRRQSNQPAATGSRAAEVDPVKLEEEDTRPSQGNATQRGPEELDNLRQILYGSDEFEEATQGDAEQESWADLLRAISQEDDGDRNALSRVSNGTDVLYDEECDQSDVYIHNGPLIARSSRQGAPQISHMDSLYNLCSAPVTFSERGNPPSINSGIDGLFPETNVPVSTELPLEPAAAAEVVGLASEVKFLNPSVRRAIASNLVLPLGVAGRGIVRRMIGEELRVKPHLRPVVKSIGKLKSATIPALIEMCLVTGTLQQATRISINFMEQRGRKKISAKGRQKASPKSARGARSSRDVRIDQDSQCPTTNTSPGPAYTSSAGVELEPPISLLPCSGSRVSAEAAVAGATSAAVAEQQQHHHSVLIATSPAAMTPLETFSALSSTSSSVDLFHSGTHCEPPLGSPQPAVQYGIFDEHL</sequence>
<feature type="compositionally biased region" description="Polar residues" evidence="1">
    <location>
        <begin position="464"/>
        <end position="482"/>
    </location>
</feature>
<organism evidence="2 3">
    <name type="scientific">Perkinsus olseni</name>
    <name type="common">Perkinsus atlanticus</name>
    <dbReference type="NCBI Taxonomy" id="32597"/>
    <lineage>
        <taxon>Eukaryota</taxon>
        <taxon>Sar</taxon>
        <taxon>Alveolata</taxon>
        <taxon>Perkinsozoa</taxon>
        <taxon>Perkinsea</taxon>
        <taxon>Perkinsida</taxon>
        <taxon>Perkinsidae</taxon>
        <taxon>Perkinsus</taxon>
    </lineage>
</organism>
<reference evidence="2 3" key="1">
    <citation type="submission" date="2020-04" db="EMBL/GenBank/DDBJ databases">
        <title>Perkinsus olseni comparative genomics.</title>
        <authorList>
            <person name="Bogema D.R."/>
        </authorList>
    </citation>
    <scope>NUCLEOTIDE SEQUENCE [LARGE SCALE GENOMIC DNA]</scope>
    <source>
        <strain evidence="2">ATCC PRA-31</strain>
    </source>
</reference>
<protein>
    <submittedName>
        <fullName evidence="2">AP-4 complex subunit epsilon-1</fullName>
    </submittedName>
</protein>
<name>A0A7J6MFS1_PEROL</name>
<comment type="caution">
    <text evidence="2">The sequence shown here is derived from an EMBL/GenBank/DDBJ whole genome shotgun (WGS) entry which is preliminary data.</text>
</comment>
<evidence type="ECO:0000313" key="3">
    <source>
        <dbReference type="Proteomes" id="UP000572268"/>
    </source>
</evidence>
<proteinExistence type="predicted"/>
<gene>
    <name evidence="2" type="primary">AP4E1_1</name>
    <name evidence="2" type="ORF">FOL46_000925</name>
</gene>
<dbReference type="AlphaFoldDB" id="A0A7J6MFS1"/>
<feature type="compositionally biased region" description="Low complexity" evidence="1">
    <location>
        <begin position="119"/>
        <end position="139"/>
    </location>
</feature>
<dbReference type="EMBL" id="JABANN010000123">
    <property type="protein sequence ID" value="KAF4670304.1"/>
    <property type="molecule type" value="Genomic_DNA"/>
</dbReference>
<evidence type="ECO:0000256" key="1">
    <source>
        <dbReference type="SAM" id="MobiDB-lite"/>
    </source>
</evidence>
<dbReference type="Proteomes" id="UP000572268">
    <property type="component" value="Unassembled WGS sequence"/>
</dbReference>
<feature type="region of interest" description="Disordered" evidence="1">
    <location>
        <begin position="82"/>
        <end position="205"/>
    </location>
</feature>
<feature type="region of interest" description="Disordered" evidence="1">
    <location>
        <begin position="435"/>
        <end position="483"/>
    </location>
</feature>
<evidence type="ECO:0000313" key="2">
    <source>
        <dbReference type="EMBL" id="KAF4670304.1"/>
    </source>
</evidence>
<feature type="compositionally biased region" description="Basic residues" evidence="1">
    <location>
        <begin position="435"/>
        <end position="445"/>
    </location>
</feature>
<accession>A0A7J6MFS1</accession>